<comment type="caution">
    <text evidence="2">The sequence shown here is derived from an EMBL/GenBank/DDBJ whole genome shotgun (WGS) entry which is preliminary data.</text>
</comment>
<feature type="compositionally biased region" description="Low complexity" evidence="1">
    <location>
        <begin position="108"/>
        <end position="118"/>
    </location>
</feature>
<dbReference type="EMBL" id="JANPWB010000014">
    <property type="protein sequence ID" value="KAJ1097416.1"/>
    <property type="molecule type" value="Genomic_DNA"/>
</dbReference>
<feature type="compositionally biased region" description="Basic residues" evidence="1">
    <location>
        <begin position="143"/>
        <end position="153"/>
    </location>
</feature>
<feature type="compositionally biased region" description="Basic residues" evidence="1">
    <location>
        <begin position="1"/>
        <end position="10"/>
    </location>
</feature>
<organism evidence="2 3">
    <name type="scientific">Pleurodeles waltl</name>
    <name type="common">Iberian ribbed newt</name>
    <dbReference type="NCBI Taxonomy" id="8319"/>
    <lineage>
        <taxon>Eukaryota</taxon>
        <taxon>Metazoa</taxon>
        <taxon>Chordata</taxon>
        <taxon>Craniata</taxon>
        <taxon>Vertebrata</taxon>
        <taxon>Euteleostomi</taxon>
        <taxon>Amphibia</taxon>
        <taxon>Batrachia</taxon>
        <taxon>Caudata</taxon>
        <taxon>Salamandroidea</taxon>
        <taxon>Salamandridae</taxon>
        <taxon>Pleurodelinae</taxon>
        <taxon>Pleurodeles</taxon>
    </lineage>
</organism>
<feature type="region of interest" description="Disordered" evidence="1">
    <location>
        <begin position="1"/>
        <end position="153"/>
    </location>
</feature>
<evidence type="ECO:0000313" key="2">
    <source>
        <dbReference type="EMBL" id="KAJ1097416.1"/>
    </source>
</evidence>
<feature type="compositionally biased region" description="Basic and acidic residues" evidence="1">
    <location>
        <begin position="40"/>
        <end position="55"/>
    </location>
</feature>
<keyword evidence="3" id="KW-1185">Reference proteome</keyword>
<sequence>MSHPHGHHRSAKEAGREELARSDEEEEIEEPAGGASRGGRAWEERGEETKDRPARQESAGIGVGVRDCLRPGQAQQGTTKRRRSRRNRRGNRRGSASGPLQGCFRAASGSKKNGSKSSPPNPPDQNTAKCRSGTPPWPGAKTRATRHRRQTAS</sequence>
<dbReference type="Proteomes" id="UP001066276">
    <property type="component" value="Chromosome 10"/>
</dbReference>
<gene>
    <name evidence="2" type="ORF">NDU88_002535</name>
</gene>
<dbReference type="AlphaFoldDB" id="A0AAV7M0V5"/>
<feature type="compositionally biased region" description="Basic residues" evidence="1">
    <location>
        <begin position="79"/>
        <end position="92"/>
    </location>
</feature>
<evidence type="ECO:0000256" key="1">
    <source>
        <dbReference type="SAM" id="MobiDB-lite"/>
    </source>
</evidence>
<protein>
    <submittedName>
        <fullName evidence="2">Uncharacterized protein</fullName>
    </submittedName>
</protein>
<reference evidence="2" key="1">
    <citation type="journal article" date="2022" name="bioRxiv">
        <title>Sequencing and chromosome-scale assembly of the giantPleurodeles waltlgenome.</title>
        <authorList>
            <person name="Brown T."/>
            <person name="Elewa A."/>
            <person name="Iarovenko S."/>
            <person name="Subramanian E."/>
            <person name="Araus A.J."/>
            <person name="Petzold A."/>
            <person name="Susuki M."/>
            <person name="Suzuki K.-i.T."/>
            <person name="Hayashi T."/>
            <person name="Toyoda A."/>
            <person name="Oliveira C."/>
            <person name="Osipova E."/>
            <person name="Leigh N.D."/>
            <person name="Simon A."/>
            <person name="Yun M.H."/>
        </authorList>
    </citation>
    <scope>NUCLEOTIDE SEQUENCE</scope>
    <source>
        <strain evidence="2">20211129_DDA</strain>
        <tissue evidence="2">Liver</tissue>
    </source>
</reference>
<feature type="compositionally biased region" description="Basic and acidic residues" evidence="1">
    <location>
        <begin position="11"/>
        <end position="22"/>
    </location>
</feature>
<name>A0AAV7M0V5_PLEWA</name>
<proteinExistence type="predicted"/>
<evidence type="ECO:0000313" key="3">
    <source>
        <dbReference type="Proteomes" id="UP001066276"/>
    </source>
</evidence>
<accession>A0AAV7M0V5</accession>